<organism evidence="4 5">
    <name type="scientific">Thalassomonas haliotis</name>
    <dbReference type="NCBI Taxonomy" id="485448"/>
    <lineage>
        <taxon>Bacteria</taxon>
        <taxon>Pseudomonadati</taxon>
        <taxon>Pseudomonadota</taxon>
        <taxon>Gammaproteobacteria</taxon>
        <taxon>Alteromonadales</taxon>
        <taxon>Colwelliaceae</taxon>
        <taxon>Thalassomonas</taxon>
    </lineage>
</organism>
<evidence type="ECO:0000256" key="2">
    <source>
        <dbReference type="PROSITE-ProRule" id="PRU01091"/>
    </source>
</evidence>
<evidence type="ECO:0000259" key="3">
    <source>
        <dbReference type="PROSITE" id="PS51755"/>
    </source>
</evidence>
<accession>A0ABY7VAC6</accession>
<reference evidence="4 5" key="1">
    <citation type="journal article" date="2022" name="Mar. Drugs">
        <title>Bioassay-Guided Fractionation Leads to the Detection of Cholic Acid Generated by the Rare Thalassomonas sp.</title>
        <authorList>
            <person name="Pheiffer F."/>
            <person name="Schneider Y.K."/>
            <person name="Hansen E.H."/>
            <person name="Andersen J.H."/>
            <person name="Isaksson J."/>
            <person name="Busche T."/>
            <person name="R C."/>
            <person name="Kalinowski J."/>
            <person name="Zyl L.V."/>
            <person name="Trindade M."/>
        </authorList>
    </citation>
    <scope>NUCLEOTIDE SEQUENCE [LARGE SCALE GENOMIC DNA]</scope>
    <source>
        <strain evidence="4 5">A5K-61T</strain>
    </source>
</reference>
<dbReference type="RefSeq" id="WP_274050524.1">
    <property type="nucleotide sequence ID" value="NZ_CP059693.1"/>
</dbReference>
<dbReference type="InterPro" id="IPR016032">
    <property type="entry name" value="Sig_transdc_resp-reg_C-effctor"/>
</dbReference>
<dbReference type="Proteomes" id="UP001215231">
    <property type="component" value="Chromosome"/>
</dbReference>
<name>A0ABY7VAC6_9GAMM</name>
<feature type="domain" description="OmpR/PhoB-type" evidence="3">
    <location>
        <begin position="4"/>
        <end position="101"/>
    </location>
</feature>
<dbReference type="CDD" id="cd00383">
    <property type="entry name" value="trans_reg_C"/>
    <property type="match status" value="1"/>
</dbReference>
<dbReference type="PROSITE" id="PS51755">
    <property type="entry name" value="OMPR_PHOB"/>
    <property type="match status" value="1"/>
</dbReference>
<dbReference type="EMBL" id="CP059693">
    <property type="protein sequence ID" value="WDE10486.1"/>
    <property type="molecule type" value="Genomic_DNA"/>
</dbReference>
<feature type="DNA-binding region" description="OmpR/PhoB-type" evidence="2">
    <location>
        <begin position="4"/>
        <end position="101"/>
    </location>
</feature>
<dbReference type="SMART" id="SM00862">
    <property type="entry name" value="Trans_reg_C"/>
    <property type="match status" value="1"/>
</dbReference>
<dbReference type="Pfam" id="PF00486">
    <property type="entry name" value="Trans_reg_C"/>
    <property type="match status" value="1"/>
</dbReference>
<evidence type="ECO:0000313" key="4">
    <source>
        <dbReference type="EMBL" id="WDE10486.1"/>
    </source>
</evidence>
<proteinExistence type="predicted"/>
<dbReference type="SUPFAM" id="SSF46894">
    <property type="entry name" value="C-terminal effector domain of the bipartite response regulators"/>
    <property type="match status" value="1"/>
</dbReference>
<keyword evidence="1 2" id="KW-0238">DNA-binding</keyword>
<evidence type="ECO:0000313" key="5">
    <source>
        <dbReference type="Proteomes" id="UP001215231"/>
    </source>
</evidence>
<protein>
    <submittedName>
        <fullName evidence="4">Winged helix-turn-helix domain-containing protein</fullName>
    </submittedName>
</protein>
<dbReference type="InterPro" id="IPR036388">
    <property type="entry name" value="WH-like_DNA-bd_sf"/>
</dbReference>
<evidence type="ECO:0000256" key="1">
    <source>
        <dbReference type="ARBA" id="ARBA00023125"/>
    </source>
</evidence>
<sequence>MENTKLIKLNQWILDPVEKHLIKDDNTYTPLEAKYVLMLVFLAENPNSIISREQLMQTVWKNRYVEQKTINAAISRLRKTLGGERDDFIKTHLKRGYSLACRVEFLDRDDLPAANLSSTKNTTVKQEHDEITINPKGKTAECLTDNHKHKFAELNGAIREKAGDDSPHTTPDIKKIVTARVKNTGGQPKKRLPTKPFYKLYSLIATLFLGCVDLSCSQLSQSTLVTTS</sequence>
<gene>
    <name evidence="4" type="ORF">H3N35_19795</name>
</gene>
<keyword evidence="5" id="KW-1185">Reference proteome</keyword>
<dbReference type="InterPro" id="IPR001867">
    <property type="entry name" value="OmpR/PhoB-type_DNA-bd"/>
</dbReference>
<dbReference type="Gene3D" id="1.10.10.10">
    <property type="entry name" value="Winged helix-like DNA-binding domain superfamily/Winged helix DNA-binding domain"/>
    <property type="match status" value="1"/>
</dbReference>